<dbReference type="OrthoDB" id="206201at2759"/>
<feature type="compositionally biased region" description="Basic and acidic residues" evidence="6">
    <location>
        <begin position="129"/>
        <end position="158"/>
    </location>
</feature>
<evidence type="ECO:0000256" key="5">
    <source>
        <dbReference type="PROSITE-ProRule" id="PRU01240"/>
    </source>
</evidence>
<feature type="region of interest" description="Disordered" evidence="6">
    <location>
        <begin position="119"/>
        <end position="165"/>
    </location>
</feature>
<dbReference type="InterPro" id="IPR000209">
    <property type="entry name" value="Peptidase_S8/S53_dom"/>
</dbReference>
<dbReference type="InterPro" id="IPR036852">
    <property type="entry name" value="Peptidase_S8/S53_dom_sf"/>
</dbReference>
<accession>A0A437ADG9</accession>
<protein>
    <recommendedName>
        <fullName evidence="7">Peptidase S8/S53 domain-containing protein</fullName>
    </recommendedName>
</protein>
<dbReference type="VEuPathDB" id="FungiDB:DFL_003028"/>
<dbReference type="InterPro" id="IPR050131">
    <property type="entry name" value="Peptidase_S8_subtilisin-like"/>
</dbReference>
<dbReference type="Gene3D" id="3.40.50.200">
    <property type="entry name" value="Peptidase S8/S53 domain"/>
    <property type="match status" value="1"/>
</dbReference>
<feature type="active site" description="Charge relay system" evidence="5">
    <location>
        <position position="247"/>
    </location>
</feature>
<dbReference type="GO" id="GO:0004252">
    <property type="term" value="F:serine-type endopeptidase activity"/>
    <property type="evidence" value="ECO:0007669"/>
    <property type="project" value="UniProtKB-UniRule"/>
</dbReference>
<keyword evidence="4 5" id="KW-0720">Serine protease</keyword>
<evidence type="ECO:0000313" key="8">
    <source>
        <dbReference type="EMBL" id="RVD88857.1"/>
    </source>
</evidence>
<feature type="domain" description="Peptidase S8/S53" evidence="7">
    <location>
        <begin position="200"/>
        <end position="463"/>
    </location>
</feature>
<dbReference type="EMBL" id="SAEB01000003">
    <property type="protein sequence ID" value="RVD88857.1"/>
    <property type="molecule type" value="Genomic_DNA"/>
</dbReference>
<dbReference type="AlphaFoldDB" id="A0A437ADG9"/>
<dbReference type="InterPro" id="IPR015500">
    <property type="entry name" value="Peptidase_S8_subtilisin-rel"/>
</dbReference>
<sequence>MNSKIGTVDQYVERYIFFVERRYQKDEKFKKKVLEALQKIAVPPKALNVYPLDSPYLGCLAFAVTTEANSSDPAWKLSRKFAKSLRNPVKVFSDIDDNLLEMSWVERAKTLPWLNAERRRSSSELSNGGRRDGLSIPQHDLRPRDLNHGRKNQRDLRTNEIGVKGYGKSGRLTEMRQLSQPPGVSEAELGNLFRNYEFAGNGQVVYVIDTGFDPTIPELSDVKFDDWIYAGPFPTDEKGIQMTTKWHGTIVVSKVAGKITGVAQEAKIVAIEAGDGRSIDTFEAEGWIDGLLKTYDHIRRVNSDKNCIVNISFGFGLGYFDILWAANPRFTIADGIRSYFWDSILYVLNEFTRLPNVVIVSGAGNGRKNTPIDTFPAIFAQRLKSNRMVVVGGVDKSGLNYYQKADFVKVWAPARDLAYPCEPGRVDKRPTEFLREHGLCFSVSGTSFAAPTVAGILATMLSAGVPLNQVVNHMYSLAYPRVPGGPNIVYNGISTKQWKQQR</sequence>
<dbReference type="PRINTS" id="PR00723">
    <property type="entry name" value="SUBTILISIN"/>
</dbReference>
<name>A0A437ADG9_ARTFL</name>
<keyword evidence="2 5" id="KW-0645">Protease</keyword>
<dbReference type="STRING" id="97331.A0A437ADG9"/>
<evidence type="ECO:0000256" key="1">
    <source>
        <dbReference type="ARBA" id="ARBA00011073"/>
    </source>
</evidence>
<evidence type="ECO:0000259" key="7">
    <source>
        <dbReference type="Pfam" id="PF00082"/>
    </source>
</evidence>
<dbReference type="PANTHER" id="PTHR43806">
    <property type="entry name" value="PEPTIDASE S8"/>
    <property type="match status" value="1"/>
</dbReference>
<dbReference type="InterPro" id="IPR023828">
    <property type="entry name" value="Peptidase_S8_Ser-AS"/>
</dbReference>
<keyword evidence="3 5" id="KW-0378">Hydrolase</keyword>
<dbReference type="Proteomes" id="UP000283090">
    <property type="component" value="Unassembled WGS sequence"/>
</dbReference>
<evidence type="ECO:0000256" key="4">
    <source>
        <dbReference type="ARBA" id="ARBA00022825"/>
    </source>
</evidence>
<gene>
    <name evidence="8" type="ORF">DFL_003028</name>
</gene>
<dbReference type="PANTHER" id="PTHR43806:SF58">
    <property type="entry name" value="ALKALINE PROTEASE 1-RELATED"/>
    <property type="match status" value="1"/>
</dbReference>
<comment type="caution">
    <text evidence="8">The sequence shown here is derived from an EMBL/GenBank/DDBJ whole genome shotgun (WGS) entry which is preliminary data.</text>
</comment>
<feature type="active site" description="Charge relay system" evidence="5">
    <location>
        <position position="209"/>
    </location>
</feature>
<dbReference type="PROSITE" id="PS00138">
    <property type="entry name" value="SUBTILASE_SER"/>
    <property type="match status" value="1"/>
</dbReference>
<evidence type="ECO:0000256" key="2">
    <source>
        <dbReference type="ARBA" id="ARBA00022670"/>
    </source>
</evidence>
<evidence type="ECO:0000313" key="9">
    <source>
        <dbReference type="Proteomes" id="UP000283090"/>
    </source>
</evidence>
<dbReference type="RefSeq" id="XP_067494401.1">
    <property type="nucleotide sequence ID" value="XM_067631901.1"/>
</dbReference>
<reference evidence="8 9" key="1">
    <citation type="submission" date="2019-01" db="EMBL/GenBank/DDBJ databases">
        <title>Intercellular communication is required for trap formation in the nematode-trapping fungus Duddingtonia flagrans.</title>
        <authorList>
            <person name="Youssar L."/>
            <person name="Wernet V."/>
            <person name="Hensel N."/>
            <person name="Hildebrandt H.-G."/>
            <person name="Fischer R."/>
        </authorList>
    </citation>
    <scope>NUCLEOTIDE SEQUENCE [LARGE SCALE GENOMIC DNA]</scope>
    <source>
        <strain evidence="8 9">CBS H-5679</strain>
    </source>
</reference>
<dbReference type="GeneID" id="93585339"/>
<dbReference type="GO" id="GO:0006508">
    <property type="term" value="P:proteolysis"/>
    <property type="evidence" value="ECO:0007669"/>
    <property type="project" value="UniProtKB-KW"/>
</dbReference>
<dbReference type="CDD" id="cd00306">
    <property type="entry name" value="Peptidases_S8_S53"/>
    <property type="match status" value="1"/>
</dbReference>
<feature type="active site" description="Charge relay system" evidence="5">
    <location>
        <position position="447"/>
    </location>
</feature>
<proteinExistence type="inferred from homology"/>
<comment type="similarity">
    <text evidence="1 5">Belongs to the peptidase S8 family.</text>
</comment>
<dbReference type="PROSITE" id="PS51892">
    <property type="entry name" value="SUBTILASE"/>
    <property type="match status" value="1"/>
</dbReference>
<organism evidence="8 9">
    <name type="scientific">Arthrobotrys flagrans</name>
    <name type="common">Nematode-trapping fungus</name>
    <name type="synonym">Trichothecium flagrans</name>
    <dbReference type="NCBI Taxonomy" id="97331"/>
    <lineage>
        <taxon>Eukaryota</taxon>
        <taxon>Fungi</taxon>
        <taxon>Dikarya</taxon>
        <taxon>Ascomycota</taxon>
        <taxon>Pezizomycotina</taxon>
        <taxon>Orbiliomycetes</taxon>
        <taxon>Orbiliales</taxon>
        <taxon>Orbiliaceae</taxon>
        <taxon>Arthrobotrys</taxon>
    </lineage>
</organism>
<dbReference type="Pfam" id="PF00082">
    <property type="entry name" value="Peptidase_S8"/>
    <property type="match status" value="1"/>
</dbReference>
<evidence type="ECO:0000256" key="3">
    <source>
        <dbReference type="ARBA" id="ARBA00022801"/>
    </source>
</evidence>
<dbReference type="SUPFAM" id="SSF52743">
    <property type="entry name" value="Subtilisin-like"/>
    <property type="match status" value="1"/>
</dbReference>
<keyword evidence="9" id="KW-1185">Reference proteome</keyword>
<evidence type="ECO:0000256" key="6">
    <source>
        <dbReference type="SAM" id="MobiDB-lite"/>
    </source>
</evidence>